<evidence type="ECO:0000313" key="3">
    <source>
        <dbReference type="Proteomes" id="UP000611762"/>
    </source>
</evidence>
<name>A0A926DQT4_9FIRM</name>
<dbReference type="EMBL" id="JACRSU010000005">
    <property type="protein sequence ID" value="MBC8541649.1"/>
    <property type="molecule type" value="Genomic_DNA"/>
</dbReference>
<dbReference type="Pfam" id="PF12728">
    <property type="entry name" value="HTH_17"/>
    <property type="match status" value="1"/>
</dbReference>
<dbReference type="InterPro" id="IPR041657">
    <property type="entry name" value="HTH_17"/>
</dbReference>
<feature type="domain" description="Helix-turn-helix" evidence="1">
    <location>
        <begin position="6"/>
        <end position="49"/>
    </location>
</feature>
<protein>
    <submittedName>
        <fullName evidence="2">Helix-turn-helix domain-containing protein</fullName>
    </submittedName>
</protein>
<comment type="caution">
    <text evidence="2">The sequence shown here is derived from an EMBL/GenBank/DDBJ whole genome shotgun (WGS) entry which is preliminary data.</text>
</comment>
<reference evidence="2" key="1">
    <citation type="submission" date="2020-08" db="EMBL/GenBank/DDBJ databases">
        <title>Genome public.</title>
        <authorList>
            <person name="Liu C."/>
            <person name="Sun Q."/>
        </authorList>
    </citation>
    <scope>NUCLEOTIDE SEQUENCE</scope>
    <source>
        <strain evidence="2">H8</strain>
    </source>
</reference>
<keyword evidence="3" id="KW-1185">Reference proteome</keyword>
<dbReference type="AlphaFoldDB" id="A0A926DQT4"/>
<evidence type="ECO:0000313" key="2">
    <source>
        <dbReference type="EMBL" id="MBC8541649.1"/>
    </source>
</evidence>
<proteinExistence type="predicted"/>
<dbReference type="RefSeq" id="WP_177680343.1">
    <property type="nucleotide sequence ID" value="NZ_JACRSU010000005.1"/>
</dbReference>
<accession>A0A926DQT4</accession>
<evidence type="ECO:0000259" key="1">
    <source>
        <dbReference type="Pfam" id="PF12728"/>
    </source>
</evidence>
<sequence length="55" mass="6654">MPKYISLKKFMQMYGIGQTKAYELMHRKGFPARKIEGRWKIELAKLEEWEATFDE</sequence>
<organism evidence="2 3">
    <name type="scientific">Congzhengia minquanensis</name>
    <dbReference type="NCBI Taxonomy" id="2763657"/>
    <lineage>
        <taxon>Bacteria</taxon>
        <taxon>Bacillati</taxon>
        <taxon>Bacillota</taxon>
        <taxon>Clostridia</taxon>
        <taxon>Eubacteriales</taxon>
        <taxon>Oscillospiraceae</taxon>
        <taxon>Congzhengia</taxon>
    </lineage>
</organism>
<gene>
    <name evidence="2" type="ORF">H8698_11730</name>
</gene>
<dbReference type="Proteomes" id="UP000611762">
    <property type="component" value="Unassembled WGS sequence"/>
</dbReference>